<dbReference type="AlphaFoldDB" id="A0A6J7RIT9"/>
<accession>A0A6J7RIT9</accession>
<evidence type="ECO:0000313" key="1">
    <source>
        <dbReference type="EMBL" id="CAB4334007.1"/>
    </source>
</evidence>
<name>A0A6J7RIT9_9ZZZZ</name>
<dbReference type="EMBL" id="CAFBPX010000011">
    <property type="protein sequence ID" value="CAB5028763.1"/>
    <property type="molecule type" value="Genomic_DNA"/>
</dbReference>
<evidence type="ECO:0000313" key="2">
    <source>
        <dbReference type="EMBL" id="CAB5028763.1"/>
    </source>
</evidence>
<organism evidence="2">
    <name type="scientific">freshwater metagenome</name>
    <dbReference type="NCBI Taxonomy" id="449393"/>
    <lineage>
        <taxon>unclassified sequences</taxon>
        <taxon>metagenomes</taxon>
        <taxon>ecological metagenomes</taxon>
    </lineage>
</organism>
<dbReference type="EMBL" id="CAESAO010000002">
    <property type="protein sequence ID" value="CAB4334007.1"/>
    <property type="molecule type" value="Genomic_DNA"/>
</dbReference>
<reference evidence="2" key="1">
    <citation type="submission" date="2020-05" db="EMBL/GenBank/DDBJ databases">
        <authorList>
            <person name="Chiriac C."/>
            <person name="Salcher M."/>
            <person name="Ghai R."/>
            <person name="Kavagutti S V."/>
        </authorList>
    </citation>
    <scope>NUCLEOTIDE SEQUENCE</scope>
</reference>
<sequence length="120" mass="13754">MGLAASFQEVLDSLPDDWSDLDLDLRIFDESRYVEAATFLVVCNAQPYSHNDWHWKLLCAHRFGHAAAPQAVHRSLLFLDEAGIDGEFVVRSVRSGRAPVFDSWGRPESVREDFRRIHNQ</sequence>
<proteinExistence type="predicted"/>
<protein>
    <submittedName>
        <fullName evidence="2">Unannotated protein</fullName>
    </submittedName>
</protein>
<gene>
    <name evidence="1" type="ORF">UFOPK3522_00043</name>
    <name evidence="2" type="ORF">UFOPK4175_00119</name>
</gene>